<protein>
    <submittedName>
        <fullName evidence="2">Uncharacterized protein</fullName>
    </submittedName>
</protein>
<comment type="caution">
    <text evidence="2">The sequence shown here is derived from an EMBL/GenBank/DDBJ whole genome shotgun (WGS) entry which is preliminary data.</text>
</comment>
<dbReference type="EMBL" id="NQKL01000014">
    <property type="protein sequence ID" value="OZY40592.1"/>
    <property type="molecule type" value="Genomic_DNA"/>
</dbReference>
<organism evidence="2 3">
    <name type="scientific">Pseudomonas fragi</name>
    <dbReference type="NCBI Taxonomy" id="296"/>
    <lineage>
        <taxon>Bacteria</taxon>
        <taxon>Pseudomonadati</taxon>
        <taxon>Pseudomonadota</taxon>
        <taxon>Gammaproteobacteria</taxon>
        <taxon>Pseudomonadales</taxon>
        <taxon>Pseudomonadaceae</taxon>
        <taxon>Pseudomonas</taxon>
    </lineage>
</organism>
<evidence type="ECO:0000256" key="1">
    <source>
        <dbReference type="SAM" id="Phobius"/>
    </source>
</evidence>
<gene>
    <name evidence="2" type="ORF">CJF43_17295</name>
</gene>
<keyword evidence="1" id="KW-0472">Membrane</keyword>
<evidence type="ECO:0000313" key="2">
    <source>
        <dbReference type="EMBL" id="OZY40592.1"/>
    </source>
</evidence>
<feature type="transmembrane region" description="Helical" evidence="1">
    <location>
        <begin position="57"/>
        <end position="81"/>
    </location>
</feature>
<dbReference type="RefSeq" id="WP_095030224.1">
    <property type="nucleotide sequence ID" value="NZ_NQKL01000014.1"/>
</dbReference>
<dbReference type="Proteomes" id="UP000216113">
    <property type="component" value="Unassembled WGS sequence"/>
</dbReference>
<feature type="transmembrane region" description="Helical" evidence="1">
    <location>
        <begin position="16"/>
        <end position="37"/>
    </location>
</feature>
<evidence type="ECO:0000313" key="3">
    <source>
        <dbReference type="Proteomes" id="UP000216113"/>
    </source>
</evidence>
<accession>A0A266LT44</accession>
<keyword evidence="1" id="KW-1133">Transmembrane helix</keyword>
<reference evidence="2 3" key="1">
    <citation type="submission" date="2017-08" db="EMBL/GenBank/DDBJ databases">
        <title>Genomic and metabolic characterisation of spoilage-associated Pseudomonas species.</title>
        <authorList>
            <person name="Stanborough T."/>
            <person name="Fegan N."/>
            <person name="Powell S.M."/>
            <person name="Singh T."/>
            <person name="Tamplin M.L."/>
            <person name="Chandry P.S."/>
        </authorList>
    </citation>
    <scope>NUCLEOTIDE SEQUENCE [LARGE SCALE GENOMIC DNA]</scope>
    <source>
        <strain evidence="2 3">F1820</strain>
    </source>
</reference>
<sequence length="383" mass="43653">MKGSDKTFGKWFGSNWIWLTVVGVMLSGVAGLGYKIFSTYAATFPYISNDHTAWASFGSLLAGFFTLTGTVATVATLLFLARQNKAMQKVNQAQLDSMTFERYINHRKLFIEQLHETISVHKGAFRFIDPNHLYNCIFTENSPHHCVFSVPPEYDDSGNAINHIARILSSAERIKYFLDNTELEEDEPFEFIFLLRSISEYILMIEPLGEARDGDVIFNGKICGFNIFSIEDMLNPCFTIINVIMKFTNNKLINDLEYQPRSKHVRKMLLYKFGLNEGQGIVQVYGVIKGIELLASAYYKSMELFEDCNFAFPKTVRILNNVFDSAASVNEMIDDERFNDVLDVCLDEVSKKVYLMGEGHKHGEAFIDLHNIFISLISRKGFV</sequence>
<keyword evidence="1" id="KW-0812">Transmembrane</keyword>
<name>A0A266LT44_PSEFR</name>
<dbReference type="AlphaFoldDB" id="A0A266LT44"/>
<proteinExistence type="predicted"/>